<dbReference type="RefSeq" id="WP_321392658.1">
    <property type="nucleotide sequence ID" value="NZ_CP139487.1"/>
</dbReference>
<proteinExistence type="inferred from homology"/>
<dbReference type="InterPro" id="IPR032789">
    <property type="entry name" value="T2SS-T3SS_pil_N"/>
</dbReference>
<keyword evidence="2" id="KW-0732">Signal</keyword>
<keyword evidence="6" id="KW-1185">Reference proteome</keyword>
<evidence type="ECO:0000259" key="4">
    <source>
        <dbReference type="Pfam" id="PF13629"/>
    </source>
</evidence>
<protein>
    <submittedName>
        <fullName evidence="5">Pilus assembly protein N-terminal domain-containing protein</fullName>
    </submittedName>
</protein>
<reference evidence="5 6" key="1">
    <citation type="submission" date="2023-11" db="EMBL/GenBank/DDBJ databases">
        <title>Peredibacter starrii A3.12.</title>
        <authorList>
            <person name="Mitchell R.J."/>
        </authorList>
    </citation>
    <scope>NUCLEOTIDE SEQUENCE [LARGE SCALE GENOMIC DNA]</scope>
    <source>
        <strain evidence="5 6">A3.12</strain>
    </source>
</reference>
<dbReference type="Proteomes" id="UP001324634">
    <property type="component" value="Chromosome"/>
</dbReference>
<evidence type="ECO:0000259" key="3">
    <source>
        <dbReference type="Pfam" id="PF00263"/>
    </source>
</evidence>
<organism evidence="5 6">
    <name type="scientific">Peredibacter starrii</name>
    <dbReference type="NCBI Taxonomy" id="28202"/>
    <lineage>
        <taxon>Bacteria</taxon>
        <taxon>Pseudomonadati</taxon>
        <taxon>Bdellovibrionota</taxon>
        <taxon>Bacteriovoracia</taxon>
        <taxon>Bacteriovoracales</taxon>
        <taxon>Bacteriovoracaceae</taxon>
        <taxon>Peredibacter</taxon>
    </lineage>
</organism>
<evidence type="ECO:0000313" key="6">
    <source>
        <dbReference type="Proteomes" id="UP001324634"/>
    </source>
</evidence>
<dbReference type="AlphaFoldDB" id="A0AAX4HLV0"/>
<dbReference type="GO" id="GO:0009306">
    <property type="term" value="P:protein secretion"/>
    <property type="evidence" value="ECO:0007669"/>
    <property type="project" value="InterPro"/>
</dbReference>
<name>A0AAX4HLV0_9BACT</name>
<evidence type="ECO:0000313" key="5">
    <source>
        <dbReference type="EMBL" id="WPU64240.1"/>
    </source>
</evidence>
<gene>
    <name evidence="5" type="ORF">SOO65_16220</name>
</gene>
<dbReference type="Pfam" id="PF00263">
    <property type="entry name" value="Secretin"/>
    <property type="match status" value="1"/>
</dbReference>
<feature type="signal peptide" evidence="2">
    <location>
        <begin position="1"/>
        <end position="25"/>
    </location>
</feature>
<evidence type="ECO:0000256" key="2">
    <source>
        <dbReference type="SAM" id="SignalP"/>
    </source>
</evidence>
<feature type="domain" description="Pilus formation protein N-terminal" evidence="4">
    <location>
        <begin position="39"/>
        <end position="95"/>
    </location>
</feature>
<feature type="chain" id="PRO_5043735638" evidence="2">
    <location>
        <begin position="26"/>
        <end position="426"/>
    </location>
</feature>
<dbReference type="EMBL" id="CP139487">
    <property type="protein sequence ID" value="WPU64240.1"/>
    <property type="molecule type" value="Genomic_DNA"/>
</dbReference>
<dbReference type="KEGG" id="psti:SOO65_16220"/>
<sequence length="426" mass="48216">MKLLNLTTSLLFVKVLLVLPSASFAQVSPSDVILAKGEQKELPFEGLKNFSVGNPEVISYKWMPKTGKLLVKGKKVGFTDLVVWGKSGKEIVSIYVLSKQKFLKTFQLADALKNLNLTIDIKGPVMTAAGTLSDFADYLYLQKIKGQFQEQVFFKINLEPKLRNHIVGQIYKRLYANGFSSVSCQADWLDIMCFYEGQNNEALLKQLASFYRVSFVQQDSRLKHQNYRLKLKLIQLEQMDGREIHMGLDKLQATVQELFENGIRSLIDRNIVLLTQMKMDLSSLAEPELVVNLNTPQIIEIGSQIPYQNIATQGATVIAPIDWRFAGLRIKTKITESYGKLLVNYETEFSRPVDQAISGSKEVSSVLLELGKPIKIFQIGYQTTAKSRKGIPFISDIPILKHLFESKSDQKTYKHIYGYIVLEAVE</sequence>
<comment type="similarity">
    <text evidence="1">Belongs to the bacterial secretin family.</text>
</comment>
<accession>A0AAX4HLV0</accession>
<dbReference type="Pfam" id="PF13629">
    <property type="entry name" value="T2SS-T3SS_pil_N"/>
    <property type="match status" value="1"/>
</dbReference>
<dbReference type="InterPro" id="IPR004846">
    <property type="entry name" value="T2SS/T3SS_dom"/>
</dbReference>
<evidence type="ECO:0000256" key="1">
    <source>
        <dbReference type="RuleBase" id="RU004003"/>
    </source>
</evidence>
<feature type="domain" description="Type II/III secretion system secretin-like" evidence="3">
    <location>
        <begin position="279"/>
        <end position="415"/>
    </location>
</feature>